<feature type="transmembrane region" description="Helical" evidence="6">
    <location>
        <begin position="379"/>
        <end position="398"/>
    </location>
</feature>
<feature type="transmembrane region" description="Helical" evidence="6">
    <location>
        <begin position="349"/>
        <end position="367"/>
    </location>
</feature>
<dbReference type="GO" id="GO:0005886">
    <property type="term" value="C:plasma membrane"/>
    <property type="evidence" value="ECO:0007669"/>
    <property type="project" value="UniProtKB-SubCell"/>
</dbReference>
<gene>
    <name evidence="7" type="ORF">AMYX_01770</name>
</gene>
<evidence type="ECO:0000256" key="3">
    <source>
        <dbReference type="ARBA" id="ARBA00022692"/>
    </source>
</evidence>
<evidence type="ECO:0000256" key="6">
    <source>
        <dbReference type="SAM" id="Phobius"/>
    </source>
</evidence>
<reference evidence="8" key="1">
    <citation type="journal article" date="2020" name="Appl. Environ. Microbiol.">
        <title>Diazotrophic Anaeromyxobacter Isolates from Soils.</title>
        <authorList>
            <person name="Masuda Y."/>
            <person name="Yamanaka H."/>
            <person name="Xu Z.X."/>
            <person name="Shiratori Y."/>
            <person name="Aono T."/>
            <person name="Amachi S."/>
            <person name="Senoo K."/>
            <person name="Itoh H."/>
        </authorList>
    </citation>
    <scope>NUCLEOTIDE SEQUENCE [LARGE SCALE GENOMIC DNA]</scope>
    <source>
        <strain evidence="8">R267</strain>
    </source>
</reference>
<dbReference type="Proteomes" id="UP000503640">
    <property type="component" value="Unassembled WGS sequence"/>
</dbReference>
<dbReference type="Pfam" id="PF13440">
    <property type="entry name" value="Polysacc_synt_3"/>
    <property type="match status" value="1"/>
</dbReference>
<feature type="transmembrane region" description="Helical" evidence="6">
    <location>
        <begin position="115"/>
        <end position="135"/>
    </location>
</feature>
<evidence type="ECO:0000256" key="2">
    <source>
        <dbReference type="ARBA" id="ARBA00022475"/>
    </source>
</evidence>
<proteinExistence type="predicted"/>
<feature type="transmembrane region" description="Helical" evidence="6">
    <location>
        <begin position="206"/>
        <end position="231"/>
    </location>
</feature>
<protein>
    <submittedName>
        <fullName evidence="7">Translocase</fullName>
    </submittedName>
</protein>
<dbReference type="RefSeq" id="WP_176062233.1">
    <property type="nucleotide sequence ID" value="NZ_BJTG01000001.1"/>
</dbReference>
<comment type="caution">
    <text evidence="7">The sequence shown here is derived from an EMBL/GenBank/DDBJ whole genome shotgun (WGS) entry which is preliminary data.</text>
</comment>
<keyword evidence="5 6" id="KW-0472">Membrane</keyword>
<dbReference type="InterPro" id="IPR050833">
    <property type="entry name" value="Poly_Biosynth_Transport"/>
</dbReference>
<dbReference type="AlphaFoldDB" id="A0A7I9VGB5"/>
<feature type="transmembrane region" description="Helical" evidence="6">
    <location>
        <begin position="43"/>
        <end position="62"/>
    </location>
</feature>
<keyword evidence="8" id="KW-1185">Reference proteome</keyword>
<dbReference type="EMBL" id="BJTG01000001">
    <property type="protein sequence ID" value="GEJ55436.1"/>
    <property type="molecule type" value="Genomic_DNA"/>
</dbReference>
<keyword evidence="4 6" id="KW-1133">Transmembrane helix</keyword>
<feature type="transmembrane region" description="Helical" evidence="6">
    <location>
        <begin position="319"/>
        <end position="342"/>
    </location>
</feature>
<dbReference type="PANTHER" id="PTHR30250">
    <property type="entry name" value="PST FAMILY PREDICTED COLANIC ACID TRANSPORTER"/>
    <property type="match status" value="1"/>
</dbReference>
<evidence type="ECO:0000313" key="7">
    <source>
        <dbReference type="EMBL" id="GEJ55436.1"/>
    </source>
</evidence>
<keyword evidence="2" id="KW-1003">Cell membrane</keyword>
<dbReference type="PANTHER" id="PTHR30250:SF11">
    <property type="entry name" value="O-ANTIGEN TRANSPORTER-RELATED"/>
    <property type="match status" value="1"/>
</dbReference>
<evidence type="ECO:0000256" key="1">
    <source>
        <dbReference type="ARBA" id="ARBA00004651"/>
    </source>
</evidence>
<feature type="transmembrane region" description="Helical" evidence="6">
    <location>
        <begin position="74"/>
        <end position="95"/>
    </location>
</feature>
<feature type="transmembrane region" description="Helical" evidence="6">
    <location>
        <begin position="281"/>
        <end position="299"/>
    </location>
</feature>
<feature type="transmembrane region" description="Helical" evidence="6">
    <location>
        <begin position="166"/>
        <end position="185"/>
    </location>
</feature>
<evidence type="ECO:0000256" key="4">
    <source>
        <dbReference type="ARBA" id="ARBA00022989"/>
    </source>
</evidence>
<sequence>MLSKIFRRVGSVALGTGLGQGLVVLATPYLARRYAPADFGALALLLTVSNISLTVACLRYDIALPSSKSEDVRALLVLSTLVAGALGVVGVVLTLGLAATPALETPAGVLLRHPWLLGACVAIVGCYQATSAWLLRRGAYGAFAAMRVSQGGGFSLLAALPGLGLLWAHVASFAAGLIGAVQVLRRRGAHEARWTEVSQRYREFPLLNLPGAVLDVVGYSICIWVVASHYGRGSAGEYSQVQRLIGAPLMLISISLGQILLKHTAELAHDPAQLHALLARLLRVLVLLSGAALIILWFVGKPVLSLILGPKWNISREMVLLLGVAVFVRACVSPLSTALLTLRRFRLTLAWQAAYFCSAALIMPLVAARAEFRDYLRFYAVHEIAFYGAYLYLIFFAVRAHTCAESLGS</sequence>
<organism evidence="7 8">
    <name type="scientific">Anaeromyxobacter diazotrophicus</name>
    <dbReference type="NCBI Taxonomy" id="2590199"/>
    <lineage>
        <taxon>Bacteria</taxon>
        <taxon>Pseudomonadati</taxon>
        <taxon>Myxococcota</taxon>
        <taxon>Myxococcia</taxon>
        <taxon>Myxococcales</taxon>
        <taxon>Cystobacterineae</taxon>
        <taxon>Anaeromyxobacteraceae</taxon>
        <taxon>Anaeromyxobacter</taxon>
    </lineage>
</organism>
<comment type="subcellular location">
    <subcellularLocation>
        <location evidence="1">Cell membrane</location>
        <topology evidence="1">Multi-pass membrane protein</topology>
    </subcellularLocation>
</comment>
<name>A0A7I9VGB5_9BACT</name>
<keyword evidence="3 6" id="KW-0812">Transmembrane</keyword>
<feature type="transmembrane region" description="Helical" evidence="6">
    <location>
        <begin position="243"/>
        <end position="261"/>
    </location>
</feature>
<evidence type="ECO:0000256" key="5">
    <source>
        <dbReference type="ARBA" id="ARBA00023136"/>
    </source>
</evidence>
<accession>A0A7I9VGB5</accession>
<evidence type="ECO:0000313" key="8">
    <source>
        <dbReference type="Proteomes" id="UP000503640"/>
    </source>
</evidence>
<feature type="transmembrane region" description="Helical" evidence="6">
    <location>
        <begin position="12"/>
        <end position="31"/>
    </location>
</feature>